<reference evidence="2" key="1">
    <citation type="journal article" date="2014" name="Proc. Natl. Acad. Sci. U.S.A.">
        <title>Extensive sampling of basidiomycete genomes demonstrates inadequacy of the white-rot/brown-rot paradigm for wood decay fungi.</title>
        <authorList>
            <person name="Riley R."/>
            <person name="Salamov A.A."/>
            <person name="Brown D.W."/>
            <person name="Nagy L.G."/>
            <person name="Floudas D."/>
            <person name="Held B.W."/>
            <person name="Levasseur A."/>
            <person name="Lombard V."/>
            <person name="Morin E."/>
            <person name="Otillar R."/>
            <person name="Lindquist E.A."/>
            <person name="Sun H."/>
            <person name="LaButti K.M."/>
            <person name="Schmutz J."/>
            <person name="Jabbour D."/>
            <person name="Luo H."/>
            <person name="Baker S.E."/>
            <person name="Pisabarro A.G."/>
            <person name="Walton J.D."/>
            <person name="Blanchette R.A."/>
            <person name="Henrissat B."/>
            <person name="Martin F."/>
            <person name="Cullen D."/>
            <person name="Hibbett D.S."/>
            <person name="Grigoriev I.V."/>
        </authorList>
    </citation>
    <scope>NUCLEOTIDE SEQUENCE [LARGE SCALE GENOMIC DNA]</scope>
    <source>
        <strain evidence="2">CBS 339.88</strain>
    </source>
</reference>
<evidence type="ECO:0000313" key="1">
    <source>
        <dbReference type="EMBL" id="KDR76637.1"/>
    </source>
</evidence>
<keyword evidence="2" id="KW-1185">Reference proteome</keyword>
<sequence>MSYHSFAALEPDYPSSTFPPTPIPPAELAALTSAYDGKRCILTQRESGIDWAQLIPLDIDEPWQARRISTAKSLNLVSSEFDAVCRGNILPLNKADHASFSALTWTIYPTLPTLLRLIEHEESQLLRRHLLVAANRPDAGRPPYAEFYGTLDSESGLPYDVHFGADFTDNVVARNRDRRFYRVRSEDGVATDQFPTLSLVCNVNVVVMTRTSALARPMLTPSRSSQALVLGAYLITLWSADPRQIALHLRFRPVFLPPLNFPPTDSGCPVLNPSTADSHSFLDSL</sequence>
<gene>
    <name evidence="1" type="ORF">GALMADRAFT_156116</name>
</gene>
<dbReference type="HOGENOM" id="CLU_976735_0_0_1"/>
<proteinExistence type="predicted"/>
<organism evidence="1 2">
    <name type="scientific">Galerina marginata (strain CBS 339.88)</name>
    <dbReference type="NCBI Taxonomy" id="685588"/>
    <lineage>
        <taxon>Eukaryota</taxon>
        <taxon>Fungi</taxon>
        <taxon>Dikarya</taxon>
        <taxon>Basidiomycota</taxon>
        <taxon>Agaricomycotina</taxon>
        <taxon>Agaricomycetes</taxon>
        <taxon>Agaricomycetidae</taxon>
        <taxon>Agaricales</taxon>
        <taxon>Agaricineae</taxon>
        <taxon>Strophariaceae</taxon>
        <taxon>Galerina</taxon>
    </lineage>
</organism>
<dbReference type="EMBL" id="KL142378">
    <property type="protein sequence ID" value="KDR76637.1"/>
    <property type="molecule type" value="Genomic_DNA"/>
</dbReference>
<evidence type="ECO:0000313" key="2">
    <source>
        <dbReference type="Proteomes" id="UP000027222"/>
    </source>
</evidence>
<accession>A0A067T2S7</accession>
<dbReference type="AlphaFoldDB" id="A0A067T2S7"/>
<dbReference type="Proteomes" id="UP000027222">
    <property type="component" value="Unassembled WGS sequence"/>
</dbReference>
<name>A0A067T2S7_GALM3</name>
<protein>
    <submittedName>
        <fullName evidence="1">Uncharacterized protein</fullName>
    </submittedName>
</protein>